<dbReference type="EMBL" id="CASHTH010004464">
    <property type="protein sequence ID" value="CAI8057659.1"/>
    <property type="molecule type" value="Genomic_DNA"/>
</dbReference>
<sequence length="250" mass="28273">MTEVIRPPTVTINQEGEIPMRESPDGSPQFGRDKAVLRNSSVDVFRTCADPGRKCSLKALEIPMEHLLSGIIILPGGRNHDGCPVLKLTQPNSVNEGMLKDITEEGVIEMLIYFTSVPREEARANGFCVIMDGNVMADFMQVTIIRALNQFQHDMSYVKTFLYVSSSPMPDWDTLCGSTIDLPVSHTRYCCWKPLSDKISNIKNVTETRKINWESFFKSFQICQLSAINNEKHLKVHNPRHFILYSANGY</sequence>
<accession>A0AA35U0I9</accession>
<keyword evidence="2" id="KW-1185">Reference proteome</keyword>
<dbReference type="AlphaFoldDB" id="A0AA35U0I9"/>
<dbReference type="Proteomes" id="UP001174909">
    <property type="component" value="Unassembled WGS sequence"/>
</dbReference>
<name>A0AA35U0I9_GEOBA</name>
<evidence type="ECO:0000313" key="2">
    <source>
        <dbReference type="Proteomes" id="UP001174909"/>
    </source>
</evidence>
<gene>
    <name evidence="1" type="ORF">GBAR_LOCUS31416</name>
</gene>
<protein>
    <submittedName>
        <fullName evidence="1">Uncharacterized protein</fullName>
    </submittedName>
</protein>
<dbReference type="InterPro" id="IPR052231">
    <property type="entry name" value="Rho_GEF_signaling-related"/>
</dbReference>
<comment type="caution">
    <text evidence="1">The sequence shown here is derived from an EMBL/GenBank/DDBJ whole genome shotgun (WGS) entry which is preliminary data.</text>
</comment>
<reference evidence="1" key="1">
    <citation type="submission" date="2023-03" db="EMBL/GenBank/DDBJ databases">
        <authorList>
            <person name="Steffen K."/>
            <person name="Cardenas P."/>
        </authorList>
    </citation>
    <scope>NUCLEOTIDE SEQUENCE</scope>
</reference>
<dbReference type="PANTHER" id="PTHR45845:SF3">
    <property type="entry name" value="PURATROPHIN-1-LIKE, ISOFORM A"/>
    <property type="match status" value="1"/>
</dbReference>
<proteinExistence type="predicted"/>
<organism evidence="1 2">
    <name type="scientific">Geodia barretti</name>
    <name type="common">Barrett's horny sponge</name>
    <dbReference type="NCBI Taxonomy" id="519541"/>
    <lineage>
        <taxon>Eukaryota</taxon>
        <taxon>Metazoa</taxon>
        <taxon>Porifera</taxon>
        <taxon>Demospongiae</taxon>
        <taxon>Heteroscleromorpha</taxon>
        <taxon>Tetractinellida</taxon>
        <taxon>Astrophorina</taxon>
        <taxon>Geodiidae</taxon>
        <taxon>Geodia</taxon>
    </lineage>
</organism>
<dbReference type="PANTHER" id="PTHR45845">
    <property type="entry name" value="RHO GUANINE NUCLEOTIDE EXCHANGE FACTOR-RELATED"/>
    <property type="match status" value="1"/>
</dbReference>
<evidence type="ECO:0000313" key="1">
    <source>
        <dbReference type="EMBL" id="CAI8057659.1"/>
    </source>
</evidence>